<dbReference type="GeneID" id="17309192"/>
<dbReference type="AlphaFoldDB" id="L1JW08"/>
<reference evidence="2" key="3">
    <citation type="submission" date="2015-06" db="UniProtKB">
        <authorList>
            <consortium name="EnsemblProtists"/>
        </authorList>
    </citation>
    <scope>IDENTIFICATION</scope>
</reference>
<keyword evidence="3" id="KW-1185">Reference proteome</keyword>
<reference evidence="1 3" key="1">
    <citation type="journal article" date="2012" name="Nature">
        <title>Algal genomes reveal evolutionary mosaicism and the fate of nucleomorphs.</title>
        <authorList>
            <consortium name="DOE Joint Genome Institute"/>
            <person name="Curtis B.A."/>
            <person name="Tanifuji G."/>
            <person name="Burki F."/>
            <person name="Gruber A."/>
            <person name="Irimia M."/>
            <person name="Maruyama S."/>
            <person name="Arias M.C."/>
            <person name="Ball S.G."/>
            <person name="Gile G.H."/>
            <person name="Hirakawa Y."/>
            <person name="Hopkins J.F."/>
            <person name="Kuo A."/>
            <person name="Rensing S.A."/>
            <person name="Schmutz J."/>
            <person name="Symeonidi A."/>
            <person name="Elias M."/>
            <person name="Eveleigh R.J."/>
            <person name="Herman E.K."/>
            <person name="Klute M.J."/>
            <person name="Nakayama T."/>
            <person name="Obornik M."/>
            <person name="Reyes-Prieto A."/>
            <person name="Armbrust E.V."/>
            <person name="Aves S.J."/>
            <person name="Beiko R.G."/>
            <person name="Coutinho P."/>
            <person name="Dacks J.B."/>
            <person name="Durnford D.G."/>
            <person name="Fast N.M."/>
            <person name="Green B.R."/>
            <person name="Grisdale C.J."/>
            <person name="Hempel F."/>
            <person name="Henrissat B."/>
            <person name="Hoppner M.P."/>
            <person name="Ishida K."/>
            <person name="Kim E."/>
            <person name="Koreny L."/>
            <person name="Kroth P.G."/>
            <person name="Liu Y."/>
            <person name="Malik S.B."/>
            <person name="Maier U.G."/>
            <person name="McRose D."/>
            <person name="Mock T."/>
            <person name="Neilson J.A."/>
            <person name="Onodera N.T."/>
            <person name="Poole A.M."/>
            <person name="Pritham E.J."/>
            <person name="Richards T.A."/>
            <person name="Rocap G."/>
            <person name="Roy S.W."/>
            <person name="Sarai C."/>
            <person name="Schaack S."/>
            <person name="Shirato S."/>
            <person name="Slamovits C.H."/>
            <person name="Spencer D.F."/>
            <person name="Suzuki S."/>
            <person name="Worden A.Z."/>
            <person name="Zauner S."/>
            <person name="Barry K."/>
            <person name="Bell C."/>
            <person name="Bharti A.K."/>
            <person name="Crow J.A."/>
            <person name="Grimwood J."/>
            <person name="Kramer R."/>
            <person name="Lindquist E."/>
            <person name="Lucas S."/>
            <person name="Salamov A."/>
            <person name="McFadden G.I."/>
            <person name="Lane C.E."/>
            <person name="Keeling P.J."/>
            <person name="Gray M.W."/>
            <person name="Grigoriev I.V."/>
            <person name="Archibald J.M."/>
        </authorList>
    </citation>
    <scope>NUCLEOTIDE SEQUENCE</scope>
    <source>
        <strain evidence="1 3">CCMP2712</strain>
    </source>
</reference>
<dbReference type="EMBL" id="JH992972">
    <property type="protein sequence ID" value="EKX52514.1"/>
    <property type="molecule type" value="Genomic_DNA"/>
</dbReference>
<proteinExistence type="predicted"/>
<reference evidence="3" key="2">
    <citation type="submission" date="2012-11" db="EMBL/GenBank/DDBJ databases">
        <authorList>
            <person name="Kuo A."/>
            <person name="Curtis B.A."/>
            <person name="Tanifuji G."/>
            <person name="Burki F."/>
            <person name="Gruber A."/>
            <person name="Irimia M."/>
            <person name="Maruyama S."/>
            <person name="Arias M.C."/>
            <person name="Ball S.G."/>
            <person name="Gile G.H."/>
            <person name="Hirakawa Y."/>
            <person name="Hopkins J.F."/>
            <person name="Rensing S.A."/>
            <person name="Schmutz J."/>
            <person name="Symeonidi A."/>
            <person name="Elias M."/>
            <person name="Eveleigh R.J."/>
            <person name="Herman E.K."/>
            <person name="Klute M.J."/>
            <person name="Nakayama T."/>
            <person name="Obornik M."/>
            <person name="Reyes-Prieto A."/>
            <person name="Armbrust E.V."/>
            <person name="Aves S.J."/>
            <person name="Beiko R.G."/>
            <person name="Coutinho P."/>
            <person name="Dacks J.B."/>
            <person name="Durnford D.G."/>
            <person name="Fast N.M."/>
            <person name="Green B.R."/>
            <person name="Grisdale C."/>
            <person name="Hempe F."/>
            <person name="Henrissat B."/>
            <person name="Hoppner M.P."/>
            <person name="Ishida K.-I."/>
            <person name="Kim E."/>
            <person name="Koreny L."/>
            <person name="Kroth P.G."/>
            <person name="Liu Y."/>
            <person name="Malik S.-B."/>
            <person name="Maier U.G."/>
            <person name="McRose D."/>
            <person name="Mock T."/>
            <person name="Neilson J.A."/>
            <person name="Onodera N.T."/>
            <person name="Poole A.M."/>
            <person name="Pritham E.J."/>
            <person name="Richards T.A."/>
            <person name="Rocap G."/>
            <person name="Roy S.W."/>
            <person name="Sarai C."/>
            <person name="Schaack S."/>
            <person name="Shirato S."/>
            <person name="Slamovits C.H."/>
            <person name="Spencer D.F."/>
            <person name="Suzuki S."/>
            <person name="Worden A.Z."/>
            <person name="Zauner S."/>
            <person name="Barry K."/>
            <person name="Bell C."/>
            <person name="Bharti A.K."/>
            <person name="Crow J.A."/>
            <person name="Grimwood J."/>
            <person name="Kramer R."/>
            <person name="Lindquist E."/>
            <person name="Lucas S."/>
            <person name="Salamov A."/>
            <person name="McFadden G.I."/>
            <person name="Lane C.E."/>
            <person name="Keeling P.J."/>
            <person name="Gray M.W."/>
            <person name="Grigoriev I.V."/>
            <person name="Archibald J.M."/>
        </authorList>
    </citation>
    <scope>NUCLEOTIDE SEQUENCE</scope>
    <source>
        <strain evidence="3">CCMP2712</strain>
    </source>
</reference>
<dbReference type="Pfam" id="PF14938">
    <property type="entry name" value="SNAP"/>
    <property type="match status" value="1"/>
</dbReference>
<dbReference type="InterPro" id="IPR011990">
    <property type="entry name" value="TPR-like_helical_dom_sf"/>
</dbReference>
<dbReference type="HOGENOM" id="CLU_938291_0_0_1"/>
<protein>
    <submittedName>
        <fullName evidence="1 2">Uncharacterized protein</fullName>
    </submittedName>
</protein>
<accession>L1JW08</accession>
<evidence type="ECO:0000313" key="3">
    <source>
        <dbReference type="Proteomes" id="UP000011087"/>
    </source>
</evidence>
<organism evidence="1">
    <name type="scientific">Guillardia theta (strain CCMP2712)</name>
    <name type="common">Cryptophyte</name>
    <dbReference type="NCBI Taxonomy" id="905079"/>
    <lineage>
        <taxon>Eukaryota</taxon>
        <taxon>Cryptophyceae</taxon>
        <taxon>Pyrenomonadales</taxon>
        <taxon>Geminigeraceae</taxon>
        <taxon>Guillardia</taxon>
    </lineage>
</organism>
<dbReference type="PaxDb" id="55529-EKX52514"/>
<gene>
    <name evidence="1" type="ORF">GUITHDRAFT_101683</name>
</gene>
<dbReference type="KEGG" id="gtt:GUITHDRAFT_101683"/>
<name>L1JW08_GUITC</name>
<dbReference type="EnsemblProtists" id="EKX52514">
    <property type="protein sequence ID" value="EKX52514"/>
    <property type="gene ID" value="GUITHDRAFT_101683"/>
</dbReference>
<dbReference type="RefSeq" id="XP_005839494.1">
    <property type="nucleotide sequence ID" value="XM_005839437.1"/>
</dbReference>
<dbReference type="Gene3D" id="1.25.40.10">
    <property type="entry name" value="Tetratricopeptide repeat domain"/>
    <property type="match status" value="1"/>
</dbReference>
<dbReference type="Proteomes" id="UP000011087">
    <property type="component" value="Unassembled WGS sequence"/>
</dbReference>
<evidence type="ECO:0000313" key="2">
    <source>
        <dbReference type="EnsemblProtists" id="EKX52514"/>
    </source>
</evidence>
<evidence type="ECO:0000313" key="1">
    <source>
        <dbReference type="EMBL" id="EKX52514.1"/>
    </source>
</evidence>
<sequence length="297" mass="32554">MFSHPSHHQTLKDTSLTSKTSSKAVSHVLPLELTQVSNKKGLKGMGAIRTVLVLALLCVCRARLQAARGILSIVNQCSHVRASENSCRRHALGRPLRLVGGSGDAESDPAKMMEEGERLFAVAMGRRKGEEETKTTCLKALVRLLMGGNPMDLSAGKKAALLEQAVDMFDSASVKYKLQGQLKQAGSAVMRAAECCKNIRDRSYEAADKTDFQEYIEADLSFRDSAFAQIADKLKEAVVTKSMDIFNKQVRDLNGSATFDRSVSALFTLIKSTLSREGEEGKRLEERLATQDDEDIL</sequence>